<dbReference type="Proteomes" id="UP001164187">
    <property type="component" value="Chromosome"/>
</dbReference>
<evidence type="ECO:0000256" key="2">
    <source>
        <dbReference type="SAM" id="Phobius"/>
    </source>
</evidence>
<feature type="region of interest" description="Disordered" evidence="1">
    <location>
        <begin position="55"/>
        <end position="81"/>
    </location>
</feature>
<accession>A0ABY7JLN4</accession>
<keyword evidence="2" id="KW-0812">Transmembrane</keyword>
<dbReference type="RefSeq" id="WP_269310924.1">
    <property type="nucleotide sequence ID" value="NZ_CP114052.1"/>
</dbReference>
<gene>
    <name evidence="3" type="ORF">O0R46_06525</name>
</gene>
<dbReference type="EMBL" id="CP114052">
    <property type="protein sequence ID" value="WAW14263.1"/>
    <property type="molecule type" value="Genomic_DNA"/>
</dbReference>
<protein>
    <recommendedName>
        <fullName evidence="5">Secreted protein</fullName>
    </recommendedName>
</protein>
<keyword evidence="2" id="KW-0472">Membrane</keyword>
<reference evidence="3" key="1">
    <citation type="submission" date="2022-12" db="EMBL/GenBank/DDBJ databases">
        <title>Peptostreptococcus.</title>
        <authorList>
            <person name="Lee S.H."/>
        </authorList>
    </citation>
    <scope>NUCLEOTIDE SEQUENCE</scope>
    <source>
        <strain evidence="3">CBA3647</strain>
    </source>
</reference>
<evidence type="ECO:0000313" key="3">
    <source>
        <dbReference type="EMBL" id="WAW14263.1"/>
    </source>
</evidence>
<name>A0ABY7JLN4_9FIRM</name>
<evidence type="ECO:0000256" key="1">
    <source>
        <dbReference type="SAM" id="MobiDB-lite"/>
    </source>
</evidence>
<organism evidence="3 4">
    <name type="scientific">Peptostreptococcus equinus</name>
    <dbReference type="NCBI Taxonomy" id="3003601"/>
    <lineage>
        <taxon>Bacteria</taxon>
        <taxon>Bacillati</taxon>
        <taxon>Bacillota</taxon>
        <taxon>Clostridia</taxon>
        <taxon>Peptostreptococcales</taxon>
        <taxon>Peptostreptococcaceae</taxon>
        <taxon>Peptostreptococcus</taxon>
    </lineage>
</organism>
<feature type="transmembrane region" description="Helical" evidence="2">
    <location>
        <begin position="17"/>
        <end position="37"/>
    </location>
</feature>
<evidence type="ECO:0008006" key="5">
    <source>
        <dbReference type="Google" id="ProtNLM"/>
    </source>
</evidence>
<keyword evidence="2" id="KW-1133">Transmembrane helix</keyword>
<keyword evidence="4" id="KW-1185">Reference proteome</keyword>
<proteinExistence type="predicted"/>
<sequence>MKNKIIEYLKSLDKKKLYITLIIFCILIFKAINILFLEFTDKKIPLEDKKNMNQEFIKSEENENIDFEKNNDKENHKQEKK</sequence>
<evidence type="ECO:0000313" key="4">
    <source>
        <dbReference type="Proteomes" id="UP001164187"/>
    </source>
</evidence>